<reference evidence="3 4" key="1">
    <citation type="submission" date="2021-03" db="EMBL/GenBank/DDBJ databases">
        <title>Sequencing the genomes of 1000 actinobacteria strains.</title>
        <authorList>
            <person name="Klenk H.-P."/>
        </authorList>
    </citation>
    <scope>NUCLEOTIDE SEQUENCE [LARGE SCALE GENOMIC DNA]</scope>
    <source>
        <strain evidence="3 4">DSM 16005</strain>
    </source>
</reference>
<comment type="caution">
    <text evidence="3">The sequence shown here is derived from an EMBL/GenBank/DDBJ whole genome shotgun (WGS) entry which is preliminary data.</text>
</comment>
<dbReference type="EMBL" id="JAGIOI010000001">
    <property type="protein sequence ID" value="MBP2412158.1"/>
    <property type="molecule type" value="Genomic_DNA"/>
</dbReference>
<dbReference type="RefSeq" id="WP_209677789.1">
    <property type="nucleotide sequence ID" value="NZ_JAGIOI010000001.1"/>
</dbReference>
<organism evidence="3 4">
    <name type="scientific">Arthrobacter stackebrandtii</name>
    <dbReference type="NCBI Taxonomy" id="272161"/>
    <lineage>
        <taxon>Bacteria</taxon>
        <taxon>Bacillati</taxon>
        <taxon>Actinomycetota</taxon>
        <taxon>Actinomycetes</taxon>
        <taxon>Micrococcales</taxon>
        <taxon>Micrococcaceae</taxon>
        <taxon>Arthrobacter</taxon>
    </lineage>
</organism>
<evidence type="ECO:0000256" key="1">
    <source>
        <dbReference type="SAM" id="MobiDB-lite"/>
    </source>
</evidence>
<gene>
    <name evidence="3" type="ORF">JOF48_000957</name>
</gene>
<feature type="transmembrane region" description="Helical" evidence="2">
    <location>
        <begin position="12"/>
        <end position="29"/>
    </location>
</feature>
<dbReference type="Proteomes" id="UP000711614">
    <property type="component" value="Unassembled WGS sequence"/>
</dbReference>
<proteinExistence type="predicted"/>
<keyword evidence="2" id="KW-0812">Transmembrane</keyword>
<evidence type="ECO:0008006" key="5">
    <source>
        <dbReference type="Google" id="ProtNLM"/>
    </source>
</evidence>
<protein>
    <recommendedName>
        <fullName evidence="5">MFS transporter</fullName>
    </recommendedName>
</protein>
<evidence type="ECO:0000313" key="3">
    <source>
        <dbReference type="EMBL" id="MBP2412158.1"/>
    </source>
</evidence>
<feature type="region of interest" description="Disordered" evidence="1">
    <location>
        <begin position="192"/>
        <end position="220"/>
    </location>
</feature>
<sequence length="220" mass="22325">MPHAPFRLLRTTVVGATVMGLAAGAHLFAGGTLPAAPIMAALLALHILGTTAATQFRLALPAMSGLLAGSQMVLHQAFESLSHGAHLGAQAGALSGSAAGAAAHHTQSAEAHAAAMLAQAAADPSTPTLAAMGHGPMSGWMLAAHIGATLAAAVLLAHGENALWALAGWLRPLYRSAAVVLPVPAQPAHTRVLPPPLPRPPWRNLRPDTRRGPPRLPAFA</sequence>
<keyword evidence="2" id="KW-1133">Transmembrane helix</keyword>
<name>A0ABS4YTM8_9MICC</name>
<keyword evidence="4" id="KW-1185">Reference proteome</keyword>
<evidence type="ECO:0000256" key="2">
    <source>
        <dbReference type="SAM" id="Phobius"/>
    </source>
</evidence>
<accession>A0ABS4YTM8</accession>
<keyword evidence="2" id="KW-0472">Membrane</keyword>
<evidence type="ECO:0000313" key="4">
    <source>
        <dbReference type="Proteomes" id="UP000711614"/>
    </source>
</evidence>